<dbReference type="AlphaFoldDB" id="A0A7T4R0V6"/>
<feature type="binding site" evidence="7">
    <location>
        <position position="154"/>
    </location>
    <ligand>
        <name>Zn(2+)</name>
        <dbReference type="ChEBI" id="CHEBI:29105"/>
    </ligand>
</feature>
<accession>A0A7T4R0V6</accession>
<feature type="binding site" evidence="7">
    <location>
        <position position="111"/>
    </location>
    <ligand>
        <name>Zn(2+)</name>
        <dbReference type="ChEBI" id="CHEBI:29105"/>
    </ligand>
</feature>
<evidence type="ECO:0000256" key="4">
    <source>
        <dbReference type="ARBA" id="ARBA00023015"/>
    </source>
</evidence>
<name>A0A7T4R0V6_9GAMM</name>
<dbReference type="PANTHER" id="PTHR33202:SF6">
    <property type="entry name" value="ZINC UPTAKE REGULATION PROTEIN"/>
    <property type="match status" value="1"/>
</dbReference>
<feature type="binding site" evidence="7">
    <location>
        <position position="114"/>
    </location>
    <ligand>
        <name>Zn(2+)</name>
        <dbReference type="ChEBI" id="CHEBI:29105"/>
    </ligand>
</feature>
<dbReference type="InterPro" id="IPR043135">
    <property type="entry name" value="Fur_C"/>
</dbReference>
<keyword evidence="3 7" id="KW-0862">Zinc</keyword>
<keyword evidence="8" id="KW-0408">Iron</keyword>
<dbReference type="SUPFAM" id="SSF46785">
    <property type="entry name" value="Winged helix' DNA-binding domain"/>
    <property type="match status" value="1"/>
</dbReference>
<feature type="binding site" evidence="7">
    <location>
        <position position="151"/>
    </location>
    <ligand>
        <name>Zn(2+)</name>
        <dbReference type="ChEBI" id="CHEBI:29105"/>
    </ligand>
</feature>
<comment type="similarity">
    <text evidence="1">Belongs to the Fur family.</text>
</comment>
<sequence>MHLAHAHHDHQSCIEQALQQASTLCQQRQLRLTAIRREVLTAVWSSHRPVGAYTILEQLTTHRDRAPAPPTVYRALDFLLENGLIHRIASLNAFVGCSTPGDHHSGQFFICQHCGVAAELSSPAVDAAIADAARQQHFAPHSQCVEIVGCCRRCGDQDND</sequence>
<evidence type="ECO:0000256" key="2">
    <source>
        <dbReference type="ARBA" id="ARBA00022491"/>
    </source>
</evidence>
<dbReference type="Gene3D" id="3.30.1490.190">
    <property type="match status" value="1"/>
</dbReference>
<keyword evidence="7" id="KW-0479">Metal-binding</keyword>
<keyword evidence="5" id="KW-0238">DNA-binding</keyword>
<dbReference type="InterPro" id="IPR036388">
    <property type="entry name" value="WH-like_DNA-bd_sf"/>
</dbReference>
<dbReference type="GO" id="GO:0008270">
    <property type="term" value="F:zinc ion binding"/>
    <property type="evidence" value="ECO:0007669"/>
    <property type="project" value="TreeGrafter"/>
</dbReference>
<dbReference type="GO" id="GO:0005829">
    <property type="term" value="C:cytosol"/>
    <property type="evidence" value="ECO:0007669"/>
    <property type="project" value="TreeGrafter"/>
</dbReference>
<dbReference type="InterPro" id="IPR002481">
    <property type="entry name" value="FUR"/>
</dbReference>
<evidence type="ECO:0000256" key="8">
    <source>
        <dbReference type="PIRSR" id="PIRSR602481-2"/>
    </source>
</evidence>
<comment type="cofactor">
    <cofactor evidence="8">
        <name>Mn(2+)</name>
        <dbReference type="ChEBI" id="CHEBI:29035"/>
    </cofactor>
    <cofactor evidence="8">
        <name>Fe(2+)</name>
        <dbReference type="ChEBI" id="CHEBI:29033"/>
    </cofactor>
    <text evidence="8">Binds 1 Mn(2+) or Fe(2+) ion per subunit.</text>
</comment>
<dbReference type="GO" id="GO:1900376">
    <property type="term" value="P:regulation of secondary metabolite biosynthetic process"/>
    <property type="evidence" value="ECO:0007669"/>
    <property type="project" value="TreeGrafter"/>
</dbReference>
<dbReference type="EMBL" id="CP066167">
    <property type="protein sequence ID" value="QQD18356.1"/>
    <property type="molecule type" value="Genomic_DNA"/>
</dbReference>
<dbReference type="PANTHER" id="PTHR33202">
    <property type="entry name" value="ZINC UPTAKE REGULATION PROTEIN"/>
    <property type="match status" value="1"/>
</dbReference>
<evidence type="ECO:0000256" key="6">
    <source>
        <dbReference type="ARBA" id="ARBA00023163"/>
    </source>
</evidence>
<keyword evidence="10" id="KW-1185">Reference proteome</keyword>
<evidence type="ECO:0000256" key="7">
    <source>
        <dbReference type="PIRSR" id="PIRSR602481-1"/>
    </source>
</evidence>
<evidence type="ECO:0000256" key="5">
    <source>
        <dbReference type="ARBA" id="ARBA00023125"/>
    </source>
</evidence>
<dbReference type="KEGG" id="snan:I6N98_00305"/>
<organism evidence="9 10">
    <name type="scientific">Spongiibacter nanhainus</name>
    <dbReference type="NCBI Taxonomy" id="2794344"/>
    <lineage>
        <taxon>Bacteria</taxon>
        <taxon>Pseudomonadati</taxon>
        <taxon>Pseudomonadota</taxon>
        <taxon>Gammaproteobacteria</taxon>
        <taxon>Cellvibrionales</taxon>
        <taxon>Spongiibacteraceae</taxon>
        <taxon>Spongiibacter</taxon>
    </lineage>
</organism>
<dbReference type="Gene3D" id="1.10.10.10">
    <property type="entry name" value="Winged helix-like DNA-binding domain superfamily/Winged helix DNA-binding domain"/>
    <property type="match status" value="1"/>
</dbReference>
<protein>
    <submittedName>
        <fullName evidence="9">Transcriptional repressor</fullName>
    </submittedName>
</protein>
<proteinExistence type="inferred from homology"/>
<reference evidence="9 10" key="1">
    <citation type="submission" date="2020-12" db="EMBL/GenBank/DDBJ databases">
        <authorList>
            <person name="Shan Y."/>
        </authorList>
    </citation>
    <scope>NUCLEOTIDE SEQUENCE [LARGE SCALE GENOMIC DNA]</scope>
    <source>
        <strain evidence="10">csc3.9</strain>
    </source>
</reference>
<evidence type="ECO:0000256" key="1">
    <source>
        <dbReference type="ARBA" id="ARBA00007957"/>
    </source>
</evidence>
<dbReference type="Pfam" id="PF01475">
    <property type="entry name" value="FUR"/>
    <property type="match status" value="1"/>
</dbReference>
<dbReference type="RefSeq" id="WP_198569853.1">
    <property type="nucleotide sequence ID" value="NZ_CP066167.1"/>
</dbReference>
<evidence type="ECO:0000313" key="9">
    <source>
        <dbReference type="EMBL" id="QQD18356.1"/>
    </source>
</evidence>
<keyword evidence="2" id="KW-0678">Repressor</keyword>
<evidence type="ECO:0000313" key="10">
    <source>
        <dbReference type="Proteomes" id="UP000596063"/>
    </source>
</evidence>
<evidence type="ECO:0000256" key="3">
    <source>
        <dbReference type="ARBA" id="ARBA00022833"/>
    </source>
</evidence>
<feature type="binding site" evidence="8">
    <location>
        <position position="103"/>
    </location>
    <ligand>
        <name>Fe cation</name>
        <dbReference type="ChEBI" id="CHEBI:24875"/>
    </ligand>
</feature>
<comment type="cofactor">
    <cofactor evidence="7">
        <name>Zn(2+)</name>
        <dbReference type="ChEBI" id="CHEBI:29105"/>
    </cofactor>
    <text evidence="7">Binds 1 zinc ion per subunit.</text>
</comment>
<dbReference type="Proteomes" id="UP000596063">
    <property type="component" value="Chromosome"/>
</dbReference>
<dbReference type="InterPro" id="IPR036390">
    <property type="entry name" value="WH_DNA-bd_sf"/>
</dbReference>
<dbReference type="GO" id="GO:0003700">
    <property type="term" value="F:DNA-binding transcription factor activity"/>
    <property type="evidence" value="ECO:0007669"/>
    <property type="project" value="InterPro"/>
</dbReference>
<keyword evidence="6" id="KW-0804">Transcription</keyword>
<dbReference type="GO" id="GO:0000976">
    <property type="term" value="F:transcription cis-regulatory region binding"/>
    <property type="evidence" value="ECO:0007669"/>
    <property type="project" value="TreeGrafter"/>
</dbReference>
<gene>
    <name evidence="9" type="ORF">I6N98_00305</name>
</gene>
<dbReference type="GO" id="GO:0045892">
    <property type="term" value="P:negative regulation of DNA-templated transcription"/>
    <property type="evidence" value="ECO:0007669"/>
    <property type="project" value="TreeGrafter"/>
</dbReference>
<keyword evidence="4" id="KW-0805">Transcription regulation</keyword>